<proteinExistence type="predicted"/>
<sequence>MQNDNKLKVLVMTNEYLPKIIGGLGIVATHLSIALSQNGVEVTVLCTGNSNQLTISKPNDNLRILRFPKSTRYFHRTKQSFKAKAILNTVSSKGFTKPDIIHVHSTDFADTAKLAKARFHVPIVYSCHSMASQGALSAPGKNQTKLIRSASRIIVPSKWQIGATRRRYPNTNINKFSVIPHGVKPGTSQSMAAPTNLLYVGRLIPSKGVDVLIRAIGLLSRTHKDVRLTIVGSGLISYQRKIRALTRQMGLTKRIRWVKKSKYGAVQRMYTSYGAVIVPSKKESFCLVALEAMANGVPLVSTLSGGLKEFVNDQNAQIISTVNSSEIARAIKAFWNNPSLTKNRVRNAHSTAARYNWSTITLQYESLFTNLNKVEGQ</sequence>
<accession>A0A220MPH2</accession>
<dbReference type="Pfam" id="PF13439">
    <property type="entry name" value="Glyco_transf_4"/>
    <property type="match status" value="1"/>
</dbReference>
<dbReference type="KEGG" id="bfm:BP422_27580"/>
<evidence type="ECO:0000259" key="1">
    <source>
        <dbReference type="Pfam" id="PF00534"/>
    </source>
</evidence>
<name>A0A220MPH2_9BACL</name>
<dbReference type="Pfam" id="PF00534">
    <property type="entry name" value="Glycos_transf_1"/>
    <property type="match status" value="1"/>
</dbReference>
<dbReference type="PANTHER" id="PTHR45947:SF3">
    <property type="entry name" value="SULFOQUINOVOSYL TRANSFERASE SQD2"/>
    <property type="match status" value="1"/>
</dbReference>
<dbReference type="SUPFAM" id="SSF53756">
    <property type="entry name" value="UDP-Glycosyltransferase/glycogen phosphorylase"/>
    <property type="match status" value="1"/>
</dbReference>
<dbReference type="GO" id="GO:0016757">
    <property type="term" value="F:glycosyltransferase activity"/>
    <property type="evidence" value="ECO:0007669"/>
    <property type="project" value="InterPro"/>
</dbReference>
<protein>
    <submittedName>
        <fullName evidence="3">Glycosyl transferase family 1</fullName>
    </submittedName>
</protein>
<dbReference type="Gene3D" id="3.40.50.2000">
    <property type="entry name" value="Glycogen Phosphorylase B"/>
    <property type="match status" value="2"/>
</dbReference>
<dbReference type="CDD" id="cd03801">
    <property type="entry name" value="GT4_PimA-like"/>
    <property type="match status" value="1"/>
</dbReference>
<dbReference type="RefSeq" id="WP_088910424.1">
    <property type="nucleotide sequence ID" value="NZ_CP018145.1"/>
</dbReference>
<keyword evidence="3" id="KW-0808">Transferase</keyword>
<dbReference type="InterPro" id="IPR028098">
    <property type="entry name" value="Glyco_trans_4-like_N"/>
</dbReference>
<evidence type="ECO:0000259" key="2">
    <source>
        <dbReference type="Pfam" id="PF13439"/>
    </source>
</evidence>
<dbReference type="EMBL" id="CP018145">
    <property type="protein sequence ID" value="ASJ56948.1"/>
    <property type="molecule type" value="Genomic_DNA"/>
</dbReference>
<dbReference type="InterPro" id="IPR001296">
    <property type="entry name" value="Glyco_trans_1"/>
</dbReference>
<evidence type="ECO:0000313" key="3">
    <source>
        <dbReference type="EMBL" id="ASJ56948.1"/>
    </source>
</evidence>
<dbReference type="PANTHER" id="PTHR45947">
    <property type="entry name" value="SULFOQUINOVOSYL TRANSFERASE SQD2"/>
    <property type="match status" value="1"/>
</dbReference>
<reference evidence="3 4" key="1">
    <citation type="submission" date="2016-11" db="EMBL/GenBank/DDBJ databases">
        <authorList>
            <person name="Jaros S."/>
            <person name="Januszkiewicz K."/>
            <person name="Wedrychowicz H."/>
        </authorList>
    </citation>
    <scope>NUCLEOTIDE SEQUENCE [LARGE SCALE GENOMIC DNA]</scope>
    <source>
        <strain evidence="3 4">NF2</strain>
    </source>
</reference>
<gene>
    <name evidence="3" type="ORF">BP422_27580</name>
</gene>
<evidence type="ECO:0000313" key="4">
    <source>
        <dbReference type="Proteomes" id="UP000197781"/>
    </source>
</evidence>
<feature type="domain" description="Glycosyl transferase family 1" evidence="1">
    <location>
        <begin position="197"/>
        <end position="348"/>
    </location>
</feature>
<dbReference type="AlphaFoldDB" id="A0A220MPH2"/>
<dbReference type="InterPro" id="IPR050194">
    <property type="entry name" value="Glycosyltransferase_grp1"/>
</dbReference>
<dbReference type="Proteomes" id="UP000197781">
    <property type="component" value="Chromosome"/>
</dbReference>
<feature type="domain" description="Glycosyltransferase subfamily 4-like N-terminal" evidence="2">
    <location>
        <begin position="21"/>
        <end position="184"/>
    </location>
</feature>
<organism evidence="3 4">
    <name type="scientific">Brevibacillus formosus</name>
    <dbReference type="NCBI Taxonomy" id="54913"/>
    <lineage>
        <taxon>Bacteria</taxon>
        <taxon>Bacillati</taxon>
        <taxon>Bacillota</taxon>
        <taxon>Bacilli</taxon>
        <taxon>Bacillales</taxon>
        <taxon>Paenibacillaceae</taxon>
        <taxon>Brevibacillus</taxon>
    </lineage>
</organism>